<organism evidence="4 5">
    <name type="scientific">Kwoniella dejecticola CBS 10117</name>
    <dbReference type="NCBI Taxonomy" id="1296121"/>
    <lineage>
        <taxon>Eukaryota</taxon>
        <taxon>Fungi</taxon>
        <taxon>Dikarya</taxon>
        <taxon>Basidiomycota</taxon>
        <taxon>Agaricomycotina</taxon>
        <taxon>Tremellomycetes</taxon>
        <taxon>Tremellales</taxon>
        <taxon>Cryptococcaceae</taxon>
        <taxon>Kwoniella</taxon>
    </lineage>
</organism>
<dbReference type="KEGG" id="kdj:28968996"/>
<reference evidence="4" key="1">
    <citation type="submission" date="2013-07" db="EMBL/GenBank/DDBJ databases">
        <authorList>
            <consortium name="The Broad Institute Genome Sequencing Platform"/>
            <person name="Cuomo C."/>
            <person name="Litvintseva A."/>
            <person name="Chen Y."/>
            <person name="Heitman J."/>
            <person name="Sun S."/>
            <person name="Springer D."/>
            <person name="Dromer F."/>
            <person name="Young S.K."/>
            <person name="Zeng Q."/>
            <person name="Gargeya S."/>
            <person name="Fitzgerald M."/>
            <person name="Abouelleil A."/>
            <person name="Alvarado L."/>
            <person name="Berlin A.M."/>
            <person name="Chapman S.B."/>
            <person name="Dewar J."/>
            <person name="Goldberg J."/>
            <person name="Griggs A."/>
            <person name="Gujja S."/>
            <person name="Hansen M."/>
            <person name="Howarth C."/>
            <person name="Imamovic A."/>
            <person name="Larimer J."/>
            <person name="McCowan C."/>
            <person name="Murphy C."/>
            <person name="Pearson M."/>
            <person name="Priest M."/>
            <person name="Roberts A."/>
            <person name="Saif S."/>
            <person name="Shea T."/>
            <person name="Sykes S."/>
            <person name="Wortman J."/>
            <person name="Nusbaum C."/>
            <person name="Birren B."/>
        </authorList>
    </citation>
    <scope>NUCLEOTIDE SEQUENCE</scope>
    <source>
        <strain evidence="4">CBS 10117</strain>
    </source>
</reference>
<feature type="transmembrane region" description="Helical" evidence="2">
    <location>
        <begin position="29"/>
        <end position="46"/>
    </location>
</feature>
<dbReference type="GeneID" id="28968996"/>
<dbReference type="PANTHER" id="PTHR40465:SF1">
    <property type="entry name" value="DUF6534 DOMAIN-CONTAINING PROTEIN"/>
    <property type="match status" value="1"/>
</dbReference>
<keyword evidence="2" id="KW-0812">Transmembrane</keyword>
<dbReference type="AlphaFoldDB" id="A0AAJ8KRU3"/>
<evidence type="ECO:0000313" key="5">
    <source>
        <dbReference type="Proteomes" id="UP000078595"/>
    </source>
</evidence>
<evidence type="ECO:0000313" key="4">
    <source>
        <dbReference type="EMBL" id="WWC62658.1"/>
    </source>
</evidence>
<dbReference type="Pfam" id="PF20152">
    <property type="entry name" value="DUF6534"/>
    <property type="match status" value="1"/>
</dbReference>
<dbReference type="InterPro" id="IPR045339">
    <property type="entry name" value="DUF6534"/>
</dbReference>
<feature type="transmembrane region" description="Helical" evidence="2">
    <location>
        <begin position="67"/>
        <end position="86"/>
    </location>
</feature>
<gene>
    <name evidence="4" type="ORF">I303_105255</name>
</gene>
<keyword evidence="5" id="KW-1185">Reference proteome</keyword>
<keyword evidence="2" id="KW-0472">Membrane</keyword>
<proteinExistence type="predicted"/>
<protein>
    <recommendedName>
        <fullName evidence="3">DUF6534 domain-containing protein</fullName>
    </recommendedName>
</protein>
<feature type="domain" description="DUF6534" evidence="3">
    <location>
        <begin position="185"/>
        <end position="269"/>
    </location>
</feature>
<feature type="transmembrane region" description="Helical" evidence="2">
    <location>
        <begin position="221"/>
        <end position="240"/>
    </location>
</feature>
<dbReference type="Proteomes" id="UP000078595">
    <property type="component" value="Chromosome 6"/>
</dbReference>
<evidence type="ECO:0000259" key="3">
    <source>
        <dbReference type="Pfam" id="PF20152"/>
    </source>
</evidence>
<dbReference type="EMBL" id="CP144535">
    <property type="protein sequence ID" value="WWC62658.1"/>
    <property type="molecule type" value="Genomic_DNA"/>
</dbReference>
<dbReference type="RefSeq" id="XP_065825188.1">
    <property type="nucleotide sequence ID" value="XM_065969116.1"/>
</dbReference>
<feature type="region of interest" description="Disordered" evidence="1">
    <location>
        <begin position="318"/>
        <end position="363"/>
    </location>
</feature>
<feature type="transmembrane region" description="Helical" evidence="2">
    <location>
        <begin position="98"/>
        <end position="125"/>
    </location>
</feature>
<sequence length="363" mass="41002">MSVNPALMTPEQMEAAAASVFGADRGFNLGPFMIGCLWDAVLLGVLTQQYVDWWRFSRPTERPAIKWLTHWILFTSLGWSATVVYYTLRNFVYYFGRYIVFTIIDLTLLWPLLGATMSAPIQLFYAHRSFRLNANNFFLLGLFIAMIITEVALAITIAIKGSALVTIFQAAEVQELVRGWQVMTMSTDLLMTCSLAWGLWRSRTGWTHTDALVKKLLMVTIETQLGPTLVMMAFVISWSFNPISTLGLYFDLALPKSYTVGYLATLNSRYALRQETASGVRQRYSSVSKPNPWPLASSQLQQATVQVDTEVYVESYQMQPTRSGVSRGPKLSEVRENEEDESVENLDYATNVSKKNLHDSKDA</sequence>
<evidence type="ECO:0000256" key="1">
    <source>
        <dbReference type="SAM" id="MobiDB-lite"/>
    </source>
</evidence>
<keyword evidence="2" id="KW-1133">Transmembrane helix</keyword>
<evidence type="ECO:0000256" key="2">
    <source>
        <dbReference type="SAM" id="Phobius"/>
    </source>
</evidence>
<name>A0AAJ8KRU3_9TREE</name>
<dbReference type="PANTHER" id="PTHR40465">
    <property type="entry name" value="CHROMOSOME 1, WHOLE GENOME SHOTGUN SEQUENCE"/>
    <property type="match status" value="1"/>
</dbReference>
<accession>A0AAJ8KRU3</accession>
<feature type="transmembrane region" description="Helical" evidence="2">
    <location>
        <begin position="137"/>
        <end position="159"/>
    </location>
</feature>
<reference evidence="4" key="2">
    <citation type="submission" date="2024-02" db="EMBL/GenBank/DDBJ databases">
        <title>Comparative genomics of Cryptococcus and Kwoniella reveals pathogenesis evolution and contrasting modes of karyotype evolution via chromosome fusion or intercentromeric recombination.</title>
        <authorList>
            <person name="Coelho M.A."/>
            <person name="David-Palma M."/>
            <person name="Shea T."/>
            <person name="Bowers K."/>
            <person name="McGinley-Smith S."/>
            <person name="Mohammad A.W."/>
            <person name="Gnirke A."/>
            <person name="Yurkov A.M."/>
            <person name="Nowrousian M."/>
            <person name="Sun S."/>
            <person name="Cuomo C.A."/>
            <person name="Heitman J."/>
        </authorList>
    </citation>
    <scope>NUCLEOTIDE SEQUENCE</scope>
    <source>
        <strain evidence="4">CBS 10117</strain>
    </source>
</reference>